<protein>
    <submittedName>
        <fullName evidence="2">AhpC/TSA family protein</fullName>
    </submittedName>
</protein>
<accession>A0A1H4CQ27</accession>
<dbReference type="GO" id="GO:0016491">
    <property type="term" value="F:oxidoreductase activity"/>
    <property type="evidence" value="ECO:0007669"/>
    <property type="project" value="InterPro"/>
</dbReference>
<dbReference type="AlphaFoldDB" id="A0A1H4CQ27"/>
<dbReference type="OrthoDB" id="645652at2"/>
<dbReference type="Pfam" id="PF00578">
    <property type="entry name" value="AhpC-TSA"/>
    <property type="match status" value="1"/>
</dbReference>
<evidence type="ECO:0000313" key="3">
    <source>
        <dbReference type="Proteomes" id="UP000199656"/>
    </source>
</evidence>
<feature type="domain" description="Alkyl hydroperoxide reductase subunit C/ Thiol specific antioxidant" evidence="1">
    <location>
        <begin position="57"/>
        <end position="165"/>
    </location>
</feature>
<evidence type="ECO:0000259" key="1">
    <source>
        <dbReference type="Pfam" id="PF00578"/>
    </source>
</evidence>
<dbReference type="Proteomes" id="UP000199656">
    <property type="component" value="Unassembled WGS sequence"/>
</dbReference>
<sequence length="193" mass="21691">MSTVSSTLYRYADYLETPVPENFPSPNRNRERINPLTAGNYFPEIPAEEGNGIELFGQPTVVVFYSWHWNRYGDRLWEELKQSQAAIEAAGARLLIISAEDKKQAKAVHPENWEVDVVYDAQFRIARKVGLYNDTDPIWGRVAGVNEDVPTPAVYVLNAASEINYAFVDTYLQSALPVEEIVAAIGNQLAKRA</sequence>
<dbReference type="InterPro" id="IPR000866">
    <property type="entry name" value="AhpC/TSA"/>
</dbReference>
<organism evidence="2 3">
    <name type="scientific">Chitinophaga terrae</name>
    <name type="common">ex Kim and Jung 2007</name>
    <dbReference type="NCBI Taxonomy" id="408074"/>
    <lineage>
        <taxon>Bacteria</taxon>
        <taxon>Pseudomonadati</taxon>
        <taxon>Bacteroidota</taxon>
        <taxon>Chitinophagia</taxon>
        <taxon>Chitinophagales</taxon>
        <taxon>Chitinophagaceae</taxon>
        <taxon>Chitinophaga</taxon>
    </lineage>
</organism>
<dbReference type="EMBL" id="FNRL01000011">
    <property type="protein sequence ID" value="SEA62443.1"/>
    <property type="molecule type" value="Genomic_DNA"/>
</dbReference>
<dbReference type="GO" id="GO:0016209">
    <property type="term" value="F:antioxidant activity"/>
    <property type="evidence" value="ECO:0007669"/>
    <property type="project" value="InterPro"/>
</dbReference>
<name>A0A1H4CQ27_9BACT</name>
<dbReference type="SUPFAM" id="SSF52833">
    <property type="entry name" value="Thioredoxin-like"/>
    <property type="match status" value="1"/>
</dbReference>
<evidence type="ECO:0000313" key="2">
    <source>
        <dbReference type="EMBL" id="SEA62443.1"/>
    </source>
</evidence>
<dbReference type="RefSeq" id="WP_089762423.1">
    <property type="nucleotide sequence ID" value="NZ_BKAT01000016.1"/>
</dbReference>
<dbReference type="Gene3D" id="3.40.30.10">
    <property type="entry name" value="Glutaredoxin"/>
    <property type="match status" value="1"/>
</dbReference>
<dbReference type="STRING" id="408074.SAMN05660909_02714"/>
<keyword evidence="3" id="KW-1185">Reference proteome</keyword>
<gene>
    <name evidence="2" type="ORF">SAMN05660909_02714</name>
</gene>
<dbReference type="InterPro" id="IPR036249">
    <property type="entry name" value="Thioredoxin-like_sf"/>
</dbReference>
<reference evidence="3" key="1">
    <citation type="submission" date="2016-10" db="EMBL/GenBank/DDBJ databases">
        <authorList>
            <person name="Varghese N."/>
            <person name="Submissions S."/>
        </authorList>
    </citation>
    <scope>NUCLEOTIDE SEQUENCE [LARGE SCALE GENOMIC DNA]</scope>
    <source>
        <strain evidence="3">DSM 23920</strain>
    </source>
</reference>
<proteinExistence type="predicted"/>